<name>A0A9D2CZM9_9FIRM</name>
<feature type="transmembrane region" description="Helical" evidence="7">
    <location>
        <begin position="445"/>
        <end position="465"/>
    </location>
</feature>
<dbReference type="PANTHER" id="PTHR30250">
    <property type="entry name" value="PST FAMILY PREDICTED COLANIC ACID TRANSPORTER"/>
    <property type="match status" value="1"/>
</dbReference>
<evidence type="ECO:0000256" key="1">
    <source>
        <dbReference type="ARBA" id="ARBA00004651"/>
    </source>
</evidence>
<dbReference type="PANTHER" id="PTHR30250:SF21">
    <property type="entry name" value="LIPID II FLIPPASE MURJ"/>
    <property type="match status" value="1"/>
</dbReference>
<dbReference type="Pfam" id="PF01943">
    <property type="entry name" value="Polysacc_synt"/>
    <property type="match status" value="1"/>
</dbReference>
<evidence type="ECO:0000256" key="6">
    <source>
        <dbReference type="SAM" id="MobiDB-lite"/>
    </source>
</evidence>
<keyword evidence="2" id="KW-1003">Cell membrane</keyword>
<organism evidence="8 9">
    <name type="scientific">Candidatus Borkfalkia avistercoris</name>
    <dbReference type="NCBI Taxonomy" id="2838504"/>
    <lineage>
        <taxon>Bacteria</taxon>
        <taxon>Bacillati</taxon>
        <taxon>Bacillota</taxon>
        <taxon>Clostridia</taxon>
        <taxon>Christensenellales</taxon>
        <taxon>Christensenellaceae</taxon>
        <taxon>Candidatus Borkfalkia</taxon>
    </lineage>
</organism>
<reference evidence="8" key="1">
    <citation type="journal article" date="2021" name="PeerJ">
        <title>Extensive microbial diversity within the chicken gut microbiome revealed by metagenomics and culture.</title>
        <authorList>
            <person name="Gilroy R."/>
            <person name="Ravi A."/>
            <person name="Getino M."/>
            <person name="Pursley I."/>
            <person name="Horton D.L."/>
            <person name="Alikhan N.F."/>
            <person name="Baker D."/>
            <person name="Gharbi K."/>
            <person name="Hall N."/>
            <person name="Watson M."/>
            <person name="Adriaenssens E.M."/>
            <person name="Foster-Nyarko E."/>
            <person name="Jarju S."/>
            <person name="Secka A."/>
            <person name="Antonio M."/>
            <person name="Oren A."/>
            <person name="Chaudhuri R.R."/>
            <person name="La Ragione R."/>
            <person name="Hildebrand F."/>
            <person name="Pallen M.J."/>
        </authorList>
    </citation>
    <scope>NUCLEOTIDE SEQUENCE</scope>
    <source>
        <strain evidence="8">CHK187-5294</strain>
    </source>
</reference>
<feature type="transmembrane region" description="Helical" evidence="7">
    <location>
        <begin position="149"/>
        <end position="172"/>
    </location>
</feature>
<dbReference type="EMBL" id="DXCL01000030">
    <property type="protein sequence ID" value="HIZ03774.1"/>
    <property type="molecule type" value="Genomic_DNA"/>
</dbReference>
<keyword evidence="4 7" id="KW-1133">Transmembrane helix</keyword>
<feature type="transmembrane region" description="Helical" evidence="7">
    <location>
        <begin position="312"/>
        <end position="332"/>
    </location>
</feature>
<feature type="transmembrane region" description="Helical" evidence="7">
    <location>
        <begin position="7"/>
        <end position="27"/>
    </location>
</feature>
<feature type="transmembrane region" description="Helical" evidence="7">
    <location>
        <begin position="227"/>
        <end position="247"/>
    </location>
</feature>
<feature type="transmembrane region" description="Helical" evidence="7">
    <location>
        <begin position="89"/>
        <end position="110"/>
    </location>
</feature>
<comment type="subcellular location">
    <subcellularLocation>
        <location evidence="1">Cell membrane</location>
        <topology evidence="1">Multi-pass membrane protein</topology>
    </subcellularLocation>
</comment>
<proteinExistence type="predicted"/>
<accession>A0A9D2CZM9</accession>
<feature type="transmembrane region" description="Helical" evidence="7">
    <location>
        <begin position="280"/>
        <end position="300"/>
    </location>
</feature>
<evidence type="ECO:0000313" key="8">
    <source>
        <dbReference type="EMBL" id="HIZ03774.1"/>
    </source>
</evidence>
<evidence type="ECO:0000256" key="7">
    <source>
        <dbReference type="SAM" id="Phobius"/>
    </source>
</evidence>
<reference evidence="8" key="2">
    <citation type="submission" date="2021-04" db="EMBL/GenBank/DDBJ databases">
        <authorList>
            <person name="Gilroy R."/>
        </authorList>
    </citation>
    <scope>NUCLEOTIDE SEQUENCE</scope>
    <source>
        <strain evidence="8">CHK187-5294</strain>
    </source>
</reference>
<dbReference type="CDD" id="cd13124">
    <property type="entry name" value="MATE_SpoVB_like"/>
    <property type="match status" value="1"/>
</dbReference>
<feature type="transmembrane region" description="Helical" evidence="7">
    <location>
        <begin position="471"/>
        <end position="492"/>
    </location>
</feature>
<feature type="region of interest" description="Disordered" evidence="6">
    <location>
        <begin position="509"/>
        <end position="530"/>
    </location>
</feature>
<sequence>MKAQNFIKGALIISVGGLVAKILGALYRIPLTNMLGGEGMGIYQMVYPLYCLLLTLSATGIPSGLARIVAQSEARGERSRSAAVLRRALFLFSAIGLLGSAVMFFASPVMSGWQREAGASHAYRMLAPSVFFVSVISCYRGYFQGKGNFLPTALSEIFEQAVKISLGLYFAYTFRQDPAAAVAYALLAVTVSEALAAAFMIVWGSIGLRGMPKPLYRERPAVRAGSLLRFILPVAIAAGVLPLSNMIDSIIIVNQIGRYAENATALYGVFSGGANTLVNLPVSLCYGLAAAVIPLVSSLYAKGMAGEAEKKICFALKCTFFVSVPAAAFLFAFPSETCAFLFRSVTGEEGAWLVRLVRIMSFGAVLLSAVQTLSACLTGRGKPKIAALSMSVSVAVKIALEFWLVKIPKVSVAGAAIAAICCYFVALLVNLLYSIRDKSNFARMAFDLCKFAGAAAVAVGAAYPLRFAGALALLGVSAAVYIPLCLLLKCFSREELGMFGRRKNYDHDNRAGVRPGRSHGGRKGSDPFRR</sequence>
<dbReference type="PIRSF" id="PIRSF038958">
    <property type="entry name" value="PG_synth_SpoVB"/>
    <property type="match status" value="1"/>
</dbReference>
<dbReference type="GO" id="GO:0005886">
    <property type="term" value="C:plasma membrane"/>
    <property type="evidence" value="ECO:0007669"/>
    <property type="project" value="UniProtKB-SubCell"/>
</dbReference>
<dbReference type="Proteomes" id="UP000824132">
    <property type="component" value="Unassembled WGS sequence"/>
</dbReference>
<gene>
    <name evidence="8" type="ORF">H9727_05755</name>
</gene>
<feature type="transmembrane region" description="Helical" evidence="7">
    <location>
        <begin position="352"/>
        <end position="373"/>
    </location>
</feature>
<dbReference type="InterPro" id="IPR024923">
    <property type="entry name" value="PG_synth_SpoVB"/>
</dbReference>
<feature type="transmembrane region" description="Helical" evidence="7">
    <location>
        <begin position="184"/>
        <end position="206"/>
    </location>
</feature>
<keyword evidence="5 7" id="KW-0472">Membrane</keyword>
<feature type="transmembrane region" description="Helical" evidence="7">
    <location>
        <begin position="47"/>
        <end position="69"/>
    </location>
</feature>
<feature type="transmembrane region" description="Helical" evidence="7">
    <location>
        <begin position="122"/>
        <end position="142"/>
    </location>
</feature>
<evidence type="ECO:0000256" key="4">
    <source>
        <dbReference type="ARBA" id="ARBA00022989"/>
    </source>
</evidence>
<dbReference type="InterPro" id="IPR050833">
    <property type="entry name" value="Poly_Biosynth_Transport"/>
</dbReference>
<protein>
    <submittedName>
        <fullName evidence="8">Polysaccharide biosynthesis protein</fullName>
    </submittedName>
</protein>
<dbReference type="InterPro" id="IPR002797">
    <property type="entry name" value="Polysacc_synth"/>
</dbReference>
<evidence type="ECO:0000256" key="2">
    <source>
        <dbReference type="ARBA" id="ARBA00022475"/>
    </source>
</evidence>
<dbReference type="AlphaFoldDB" id="A0A9D2CZM9"/>
<feature type="transmembrane region" description="Helical" evidence="7">
    <location>
        <begin position="385"/>
        <end position="405"/>
    </location>
</feature>
<feature type="transmembrane region" description="Helical" evidence="7">
    <location>
        <begin position="411"/>
        <end position="433"/>
    </location>
</feature>
<keyword evidence="3 7" id="KW-0812">Transmembrane</keyword>
<evidence type="ECO:0000256" key="3">
    <source>
        <dbReference type="ARBA" id="ARBA00022692"/>
    </source>
</evidence>
<comment type="caution">
    <text evidence="8">The sequence shown here is derived from an EMBL/GenBank/DDBJ whole genome shotgun (WGS) entry which is preliminary data.</text>
</comment>
<evidence type="ECO:0000256" key="5">
    <source>
        <dbReference type="ARBA" id="ARBA00023136"/>
    </source>
</evidence>
<evidence type="ECO:0000313" key="9">
    <source>
        <dbReference type="Proteomes" id="UP000824132"/>
    </source>
</evidence>